<dbReference type="InterPro" id="IPR003029">
    <property type="entry name" value="S1_domain"/>
</dbReference>
<dbReference type="InterPro" id="IPR040764">
    <property type="entry name" value="CvfB_WH"/>
</dbReference>
<dbReference type="PIRSF" id="PIRSF012524">
    <property type="entry name" value="YitL_S1"/>
    <property type="match status" value="1"/>
</dbReference>
<dbReference type="Gene3D" id="1.10.10.10">
    <property type="entry name" value="Winged helix-like DNA-binding domain superfamily/Winged helix DNA-binding domain"/>
    <property type="match status" value="1"/>
</dbReference>
<dbReference type="InterPro" id="IPR014464">
    <property type="entry name" value="CvfB_fam"/>
</dbReference>
<dbReference type="EMBL" id="JBHULB010000011">
    <property type="protein sequence ID" value="MFD2587153.1"/>
    <property type="molecule type" value="Genomic_DNA"/>
</dbReference>
<evidence type="ECO:0000256" key="1">
    <source>
        <dbReference type="PIRNR" id="PIRNR012524"/>
    </source>
</evidence>
<feature type="domain" description="S1 motif" evidence="2">
    <location>
        <begin position="3"/>
        <end position="65"/>
    </location>
</feature>
<name>A0ABW5MYB0_9FLAO</name>
<comment type="caution">
    <text evidence="3">The sequence shown here is derived from an EMBL/GenBank/DDBJ whole genome shotgun (WGS) entry which is preliminary data.</text>
</comment>
<dbReference type="Gene3D" id="2.40.50.140">
    <property type="entry name" value="Nucleic acid-binding proteins"/>
    <property type="match status" value="1"/>
</dbReference>
<feature type="domain" description="S1 motif" evidence="2">
    <location>
        <begin position="144"/>
        <end position="206"/>
    </location>
</feature>
<comment type="similarity">
    <text evidence="1">Belongs to the CvfB family.</text>
</comment>
<reference evidence="4" key="1">
    <citation type="journal article" date="2019" name="Int. J. Syst. Evol. Microbiol.">
        <title>The Global Catalogue of Microorganisms (GCM) 10K type strain sequencing project: providing services to taxonomists for standard genome sequencing and annotation.</title>
        <authorList>
            <consortium name="The Broad Institute Genomics Platform"/>
            <consortium name="The Broad Institute Genome Sequencing Center for Infectious Disease"/>
            <person name="Wu L."/>
            <person name="Ma J."/>
        </authorList>
    </citation>
    <scope>NUCLEOTIDE SEQUENCE [LARGE SCALE GENOMIC DNA]</scope>
    <source>
        <strain evidence="4">KCTC 52368</strain>
    </source>
</reference>
<evidence type="ECO:0000313" key="4">
    <source>
        <dbReference type="Proteomes" id="UP001597526"/>
    </source>
</evidence>
<evidence type="ECO:0000259" key="2">
    <source>
        <dbReference type="SMART" id="SM00316"/>
    </source>
</evidence>
<gene>
    <name evidence="3" type="ORF">ACFSQJ_09445</name>
</gene>
<dbReference type="InterPro" id="IPR039566">
    <property type="entry name" value="CvfB_S1_st"/>
</dbReference>
<sequence length="277" mass="31789">MIQLGNFNTLEILRSTSVGLFLGDDEGTEILLPNKYVPDPIEIGQKLTVFCYLDSSERPVSTTLKPFIIRNEFAFLEVAELSTYGAFMDWGLEKHLLVPFREQRLKMEQGKKYVVHCYLDEQSFRLTASNRLDKFLDNENITKNVNDEVSLLISRKTDLGWEAVVDNKHKGLLFFSDVFKEIQIGDSITGFIKNIREDKKMDVSLLPIGQKMLEPTAQRILEKIKEADGFLTLHDKSSPEEIKQELQLSKKAFKKGVGTLYRERKILIEPNGIRLAE</sequence>
<dbReference type="InterPro" id="IPR012340">
    <property type="entry name" value="NA-bd_OB-fold"/>
</dbReference>
<dbReference type="PANTHER" id="PTHR37296:SF1">
    <property type="entry name" value="CONSERVED VIRULENCE FACTOR B"/>
    <property type="match status" value="1"/>
</dbReference>
<dbReference type="SMART" id="SM00316">
    <property type="entry name" value="S1"/>
    <property type="match status" value="2"/>
</dbReference>
<evidence type="ECO:0000313" key="3">
    <source>
        <dbReference type="EMBL" id="MFD2587153.1"/>
    </source>
</evidence>
<dbReference type="Pfam" id="PF13509">
    <property type="entry name" value="S1_2"/>
    <property type="match status" value="1"/>
</dbReference>
<accession>A0ABW5MYB0</accession>
<protein>
    <submittedName>
        <fullName evidence="3">S1 RNA-binding domain-containing protein</fullName>
    </submittedName>
</protein>
<dbReference type="RefSeq" id="WP_377766713.1">
    <property type="nucleotide sequence ID" value="NZ_JBHULB010000011.1"/>
</dbReference>
<proteinExistence type="inferred from homology"/>
<dbReference type="Proteomes" id="UP001597526">
    <property type="component" value="Unassembled WGS sequence"/>
</dbReference>
<keyword evidence="4" id="KW-1185">Reference proteome</keyword>
<dbReference type="InterPro" id="IPR036388">
    <property type="entry name" value="WH-like_DNA-bd_sf"/>
</dbReference>
<dbReference type="Pfam" id="PF17783">
    <property type="entry name" value="WHD_CvfB"/>
    <property type="match status" value="1"/>
</dbReference>
<dbReference type="PANTHER" id="PTHR37296">
    <property type="entry name" value="CONSERVED VIRULENCE FACTOR B"/>
    <property type="match status" value="1"/>
</dbReference>
<organism evidence="3 4">
    <name type="scientific">Croceitalea marina</name>
    <dbReference type="NCBI Taxonomy" id="1775166"/>
    <lineage>
        <taxon>Bacteria</taxon>
        <taxon>Pseudomonadati</taxon>
        <taxon>Bacteroidota</taxon>
        <taxon>Flavobacteriia</taxon>
        <taxon>Flavobacteriales</taxon>
        <taxon>Flavobacteriaceae</taxon>
        <taxon>Croceitalea</taxon>
    </lineage>
</organism>